<dbReference type="EMBL" id="NRRV01000065">
    <property type="protein sequence ID" value="MBK1633036.1"/>
    <property type="molecule type" value="Genomic_DNA"/>
</dbReference>
<name>A0ABS1CM77_9GAMM</name>
<proteinExistence type="predicted"/>
<evidence type="ECO:0000313" key="2">
    <source>
        <dbReference type="Proteomes" id="UP000748752"/>
    </source>
</evidence>
<comment type="caution">
    <text evidence="1">The sequence shown here is derived from an EMBL/GenBank/DDBJ whole genome shotgun (WGS) entry which is preliminary data.</text>
</comment>
<reference evidence="1 2" key="1">
    <citation type="journal article" date="2020" name="Microorganisms">
        <title>Osmotic Adaptation and Compatible Solute Biosynthesis of Phototrophic Bacteria as Revealed from Genome Analyses.</title>
        <authorList>
            <person name="Imhoff J.F."/>
            <person name="Rahn T."/>
            <person name="Kunzel S."/>
            <person name="Keller A."/>
            <person name="Neulinger S.C."/>
        </authorList>
    </citation>
    <scope>NUCLEOTIDE SEQUENCE [LARGE SCALE GENOMIC DNA]</scope>
    <source>
        <strain evidence="1 2">DSM 6210</strain>
    </source>
</reference>
<accession>A0ABS1CM77</accession>
<organism evidence="1 2">
    <name type="scientific">Thiohalocapsa halophila</name>
    <dbReference type="NCBI Taxonomy" id="69359"/>
    <lineage>
        <taxon>Bacteria</taxon>
        <taxon>Pseudomonadati</taxon>
        <taxon>Pseudomonadota</taxon>
        <taxon>Gammaproteobacteria</taxon>
        <taxon>Chromatiales</taxon>
        <taxon>Chromatiaceae</taxon>
        <taxon>Thiohalocapsa</taxon>
    </lineage>
</organism>
<keyword evidence="2" id="KW-1185">Reference proteome</keyword>
<evidence type="ECO:0008006" key="3">
    <source>
        <dbReference type="Google" id="ProtNLM"/>
    </source>
</evidence>
<dbReference type="Proteomes" id="UP000748752">
    <property type="component" value="Unassembled WGS sequence"/>
</dbReference>
<evidence type="ECO:0000313" key="1">
    <source>
        <dbReference type="EMBL" id="MBK1633036.1"/>
    </source>
</evidence>
<gene>
    <name evidence="1" type="ORF">CKO31_20220</name>
</gene>
<protein>
    <recommendedName>
        <fullName evidence="3">Nucleotidyltransferase</fullName>
    </recommendedName>
</protein>
<sequence length="214" mass="24015">MESGGSRHRCQDQRRRLAYESARILAEQGPTEFDRARRKAAARLGITDKRCWPDNAEINDALLEQQQLFEPDEHARSLADLRRHALSAMREFADFRPRLIGPALRGTATHEHGIELRLFADSPEEVLMALMDRRIPWQEGEAVQRYASGSVETCPVFAFVAGDIPVHLQVLPWQARRQPPLDPVSERPERGIDADELAALLADGGESEAVTAAF</sequence>